<dbReference type="Proteomes" id="UP001150266">
    <property type="component" value="Unassembled WGS sequence"/>
</dbReference>
<dbReference type="InterPro" id="IPR023797">
    <property type="entry name" value="RNA3'_phos_cyclase_dom"/>
</dbReference>
<dbReference type="PANTHER" id="PTHR11096">
    <property type="entry name" value="RNA 3' TERMINAL PHOSPHATE CYCLASE"/>
    <property type="match status" value="1"/>
</dbReference>
<sequence length="172" mass="18228">MSFSINGSVLEGGGQILRNAVAFSALLGKPISIHNIRISRKSPGLKNQHRTGLILSSSSILENQLIFILAHSGLELAAEIASAKLTDATNGSTEITFTPGSLKASGDFEADSVTAGSTTLLLQTALPLLLFTSRYSTIPSKLTLKGGTNATQAPQIDYTENVFLPFVRVRLQ</sequence>
<gene>
    <name evidence="2" type="ORF">J3R30DRAFT_919225</name>
</gene>
<feature type="domain" description="RNA 3'-terminal phosphate cyclase" evidence="1">
    <location>
        <begin position="72"/>
        <end position="168"/>
    </location>
</feature>
<organism evidence="2 3">
    <name type="scientific">Lentinula aciculospora</name>
    <dbReference type="NCBI Taxonomy" id="153920"/>
    <lineage>
        <taxon>Eukaryota</taxon>
        <taxon>Fungi</taxon>
        <taxon>Dikarya</taxon>
        <taxon>Basidiomycota</taxon>
        <taxon>Agaricomycotina</taxon>
        <taxon>Agaricomycetes</taxon>
        <taxon>Agaricomycetidae</taxon>
        <taxon>Agaricales</taxon>
        <taxon>Marasmiineae</taxon>
        <taxon>Omphalotaceae</taxon>
        <taxon>Lentinula</taxon>
    </lineage>
</organism>
<protein>
    <submittedName>
        <fullName evidence="2">RNA 3'-terminal phosphate cyclase/enolpyruvate transferase</fullName>
    </submittedName>
</protein>
<proteinExistence type="predicted"/>
<dbReference type="Gene3D" id="3.65.10.20">
    <property type="entry name" value="RNA 3'-terminal phosphate cyclase domain"/>
    <property type="match status" value="2"/>
</dbReference>
<dbReference type="Pfam" id="PF01137">
    <property type="entry name" value="RTC"/>
    <property type="match status" value="2"/>
</dbReference>
<dbReference type="OrthoDB" id="25029at2759"/>
<dbReference type="InterPro" id="IPR037136">
    <property type="entry name" value="RNA3'_phos_cyclase_dom_sf"/>
</dbReference>
<dbReference type="GO" id="GO:0003963">
    <property type="term" value="F:RNA-3'-phosphate cyclase activity"/>
    <property type="evidence" value="ECO:0007669"/>
    <property type="project" value="TreeGrafter"/>
</dbReference>
<accession>A0A9W9AQG6</accession>
<dbReference type="EMBL" id="JAOTPV010000002">
    <property type="protein sequence ID" value="KAJ4488319.1"/>
    <property type="molecule type" value="Genomic_DNA"/>
</dbReference>
<evidence type="ECO:0000313" key="2">
    <source>
        <dbReference type="EMBL" id="KAJ4488319.1"/>
    </source>
</evidence>
<dbReference type="InterPro" id="IPR000228">
    <property type="entry name" value="RNA3'_term_phos_cyc"/>
</dbReference>
<dbReference type="GO" id="GO:0006396">
    <property type="term" value="P:RNA processing"/>
    <property type="evidence" value="ECO:0007669"/>
    <property type="project" value="InterPro"/>
</dbReference>
<feature type="domain" description="RNA 3'-terminal phosphate cyclase" evidence="1">
    <location>
        <begin position="10"/>
        <end position="55"/>
    </location>
</feature>
<keyword evidence="3" id="KW-1185">Reference proteome</keyword>
<reference evidence="2" key="1">
    <citation type="submission" date="2022-08" db="EMBL/GenBank/DDBJ databases">
        <title>A Global Phylogenomic Analysis of the Shiitake Genus Lentinula.</title>
        <authorList>
            <consortium name="DOE Joint Genome Institute"/>
            <person name="Sierra-Patev S."/>
            <person name="Min B."/>
            <person name="Naranjo-Ortiz M."/>
            <person name="Looney B."/>
            <person name="Konkel Z."/>
            <person name="Slot J.C."/>
            <person name="Sakamoto Y."/>
            <person name="Steenwyk J.L."/>
            <person name="Rokas A."/>
            <person name="Carro J."/>
            <person name="Camarero S."/>
            <person name="Ferreira P."/>
            <person name="Molpeceres G."/>
            <person name="Ruiz-Duenas F.J."/>
            <person name="Serrano A."/>
            <person name="Henrissat B."/>
            <person name="Drula E."/>
            <person name="Hughes K.W."/>
            <person name="Mata J.L."/>
            <person name="Ishikawa N.K."/>
            <person name="Vargas-Isla R."/>
            <person name="Ushijima S."/>
            <person name="Smith C.A."/>
            <person name="Ahrendt S."/>
            <person name="Andreopoulos W."/>
            <person name="He G."/>
            <person name="Labutti K."/>
            <person name="Lipzen A."/>
            <person name="Ng V."/>
            <person name="Riley R."/>
            <person name="Sandor L."/>
            <person name="Barry K."/>
            <person name="Martinez A.T."/>
            <person name="Xiao Y."/>
            <person name="Gibbons J.G."/>
            <person name="Terashima K."/>
            <person name="Grigoriev I.V."/>
            <person name="Hibbett D.S."/>
        </authorList>
    </citation>
    <scope>NUCLEOTIDE SEQUENCE</scope>
    <source>
        <strain evidence="2">JLM2183</strain>
    </source>
</reference>
<dbReference type="SUPFAM" id="SSF55205">
    <property type="entry name" value="EPT/RTPC-like"/>
    <property type="match status" value="1"/>
</dbReference>
<dbReference type="GO" id="GO:0016740">
    <property type="term" value="F:transferase activity"/>
    <property type="evidence" value="ECO:0007669"/>
    <property type="project" value="UniProtKB-KW"/>
</dbReference>
<dbReference type="InterPro" id="IPR013792">
    <property type="entry name" value="RNA3'P_cycl/enolpyr_Trfase_a/b"/>
</dbReference>
<name>A0A9W9AQG6_9AGAR</name>
<dbReference type="PANTHER" id="PTHR11096:SF0">
    <property type="entry name" value="RNA 3'-TERMINAL PHOSPHATE CYCLASE"/>
    <property type="match status" value="1"/>
</dbReference>
<comment type="caution">
    <text evidence="2">The sequence shown here is derived from an EMBL/GenBank/DDBJ whole genome shotgun (WGS) entry which is preliminary data.</text>
</comment>
<dbReference type="AlphaFoldDB" id="A0A9W9AQG6"/>
<evidence type="ECO:0000313" key="3">
    <source>
        <dbReference type="Proteomes" id="UP001150266"/>
    </source>
</evidence>
<dbReference type="GO" id="GO:0005634">
    <property type="term" value="C:nucleus"/>
    <property type="evidence" value="ECO:0007669"/>
    <property type="project" value="TreeGrafter"/>
</dbReference>
<keyword evidence="2" id="KW-0808">Transferase</keyword>
<evidence type="ECO:0000259" key="1">
    <source>
        <dbReference type="Pfam" id="PF01137"/>
    </source>
</evidence>